<dbReference type="SUPFAM" id="SSF51735">
    <property type="entry name" value="NAD(P)-binding Rossmann-fold domains"/>
    <property type="match status" value="1"/>
</dbReference>
<keyword evidence="1" id="KW-0812">Transmembrane</keyword>
<dbReference type="InterPro" id="IPR036291">
    <property type="entry name" value="NAD(P)-bd_dom_sf"/>
</dbReference>
<dbReference type="AlphaFoldDB" id="A0AAV1AW33"/>
<keyword evidence="1" id="KW-0472">Membrane</keyword>
<name>A0AAV1AW33_VICFA</name>
<accession>A0AAV1AW33</accession>
<dbReference type="Proteomes" id="UP001157006">
    <property type="component" value="Chromosome 5"/>
</dbReference>
<dbReference type="PANTHER" id="PTHR33976">
    <property type="entry name" value="OS07G0645000 PROTEIN"/>
    <property type="match status" value="1"/>
</dbReference>
<dbReference type="InterPro" id="IPR045285">
    <property type="entry name" value="At5g19230-like"/>
</dbReference>
<protein>
    <recommendedName>
        <fullName evidence="2">Uncharacterized GPI-anchored protein At5g19230-like domain-containing protein</fullName>
    </recommendedName>
</protein>
<evidence type="ECO:0000313" key="4">
    <source>
        <dbReference type="Proteomes" id="UP001157006"/>
    </source>
</evidence>
<feature type="transmembrane region" description="Helical" evidence="1">
    <location>
        <begin position="168"/>
        <end position="185"/>
    </location>
</feature>
<organism evidence="3 4">
    <name type="scientific">Vicia faba</name>
    <name type="common">Broad bean</name>
    <name type="synonym">Faba vulgaris</name>
    <dbReference type="NCBI Taxonomy" id="3906"/>
    <lineage>
        <taxon>Eukaryota</taxon>
        <taxon>Viridiplantae</taxon>
        <taxon>Streptophyta</taxon>
        <taxon>Embryophyta</taxon>
        <taxon>Tracheophyta</taxon>
        <taxon>Spermatophyta</taxon>
        <taxon>Magnoliopsida</taxon>
        <taxon>eudicotyledons</taxon>
        <taxon>Gunneridae</taxon>
        <taxon>Pentapetalae</taxon>
        <taxon>rosids</taxon>
        <taxon>fabids</taxon>
        <taxon>Fabales</taxon>
        <taxon>Fabaceae</taxon>
        <taxon>Papilionoideae</taxon>
        <taxon>50 kb inversion clade</taxon>
        <taxon>NPAAA clade</taxon>
        <taxon>Hologalegina</taxon>
        <taxon>IRL clade</taxon>
        <taxon>Fabeae</taxon>
        <taxon>Vicia</taxon>
    </lineage>
</organism>
<dbReference type="PANTHER" id="PTHR33976:SF2">
    <property type="entry name" value="GLYCOPROTEIN MEMBRANE GPI-ANCHORED"/>
    <property type="match status" value="1"/>
</dbReference>
<dbReference type="InterPro" id="IPR059083">
    <property type="entry name" value="At5g19230_dom"/>
</dbReference>
<sequence>MAETKLKDKRWSLEGMTALVTGGTKGIGFAIVEELAEFGAAMHICSRKEDDINKCLEEWKRKGFNVITSGKNFHFITTYEVYIPNLQRHIDKCDINMNTTTDGVILPVCVPKLEPTVVLSNYTHNDIYAKFLNNSKYTGVGLNSEDDWMVLVLTTTTPTGTFSAATSLHANLVSMAFLFVVILIINSKP</sequence>
<evidence type="ECO:0000256" key="1">
    <source>
        <dbReference type="SAM" id="Phobius"/>
    </source>
</evidence>
<keyword evidence="1" id="KW-1133">Transmembrane helix</keyword>
<dbReference type="Gene3D" id="3.40.50.720">
    <property type="entry name" value="NAD(P)-binding Rossmann-like Domain"/>
    <property type="match status" value="1"/>
</dbReference>
<feature type="domain" description="Uncharacterized GPI-anchored protein At5g19230-like" evidence="2">
    <location>
        <begin position="69"/>
        <end position="153"/>
    </location>
</feature>
<gene>
    <name evidence="3" type="ORF">VFH_V072400</name>
</gene>
<proteinExistence type="predicted"/>
<dbReference type="Pfam" id="PF25884">
    <property type="entry name" value="At5g19230"/>
    <property type="match status" value="1"/>
</dbReference>
<evidence type="ECO:0000313" key="3">
    <source>
        <dbReference type="EMBL" id="CAI8613254.1"/>
    </source>
</evidence>
<reference evidence="3 4" key="1">
    <citation type="submission" date="2023-01" db="EMBL/GenBank/DDBJ databases">
        <authorList>
            <person name="Kreplak J."/>
        </authorList>
    </citation>
    <scope>NUCLEOTIDE SEQUENCE [LARGE SCALE GENOMIC DNA]</scope>
</reference>
<evidence type="ECO:0000259" key="2">
    <source>
        <dbReference type="Pfam" id="PF25884"/>
    </source>
</evidence>
<dbReference type="EMBL" id="OX451740">
    <property type="protein sequence ID" value="CAI8613254.1"/>
    <property type="molecule type" value="Genomic_DNA"/>
</dbReference>
<keyword evidence="4" id="KW-1185">Reference proteome</keyword>